<feature type="transmembrane region" description="Helical" evidence="13">
    <location>
        <begin position="394"/>
        <end position="415"/>
    </location>
</feature>
<dbReference type="EC" id="2.4.2.46" evidence="4"/>
<keyword evidence="9 13" id="KW-1133">Transmembrane helix</keyword>
<evidence type="ECO:0000256" key="6">
    <source>
        <dbReference type="ARBA" id="ARBA00022475"/>
    </source>
</evidence>
<evidence type="ECO:0000313" key="16">
    <source>
        <dbReference type="EMBL" id="BAV43794.1"/>
    </source>
</evidence>
<dbReference type="GO" id="GO:0005886">
    <property type="term" value="C:plasma membrane"/>
    <property type="evidence" value="ECO:0007669"/>
    <property type="project" value="UniProtKB-SubCell"/>
</dbReference>
<evidence type="ECO:0000256" key="7">
    <source>
        <dbReference type="ARBA" id="ARBA00022679"/>
    </source>
</evidence>
<feature type="transmembrane region" description="Helical" evidence="13">
    <location>
        <begin position="208"/>
        <end position="227"/>
    </location>
</feature>
<feature type="transmembrane region" description="Helical" evidence="13">
    <location>
        <begin position="421"/>
        <end position="440"/>
    </location>
</feature>
<evidence type="ECO:0000259" key="14">
    <source>
        <dbReference type="Pfam" id="PF12249"/>
    </source>
</evidence>
<evidence type="ECO:0000256" key="10">
    <source>
        <dbReference type="ARBA" id="ARBA00023136"/>
    </source>
</evidence>
<proteinExistence type="inferred from homology"/>
<protein>
    <recommendedName>
        <fullName evidence="5">Galactan 5-O-arabinofuranosyltransferase</fullName>
        <ecNumber evidence="4">2.4.2.46</ecNumber>
    </recommendedName>
    <alternativeName>
        <fullName evidence="11">Arabinofuranosyltransferase AftA</fullName>
    </alternativeName>
</protein>
<dbReference type="GO" id="GO:0044038">
    <property type="term" value="P:cell wall macromolecule biosynthetic process"/>
    <property type="evidence" value="ECO:0007669"/>
    <property type="project" value="InterPro"/>
</dbReference>
<dbReference type="GO" id="GO:0045227">
    <property type="term" value="P:capsule polysaccharide biosynthetic process"/>
    <property type="evidence" value="ECO:0007669"/>
    <property type="project" value="UniProtKB-UniPathway"/>
</dbReference>
<evidence type="ECO:0000256" key="8">
    <source>
        <dbReference type="ARBA" id="ARBA00022692"/>
    </source>
</evidence>
<reference evidence="16 17" key="1">
    <citation type="submission" date="2016-08" db="EMBL/GenBank/DDBJ databases">
        <title>Complete genome sequence of Mycobacterium shinshuense, a subspecies of M. ulcerans.</title>
        <authorList>
            <person name="Yoshida M."/>
            <person name="Ogura Y."/>
            <person name="Hayashi T."/>
            <person name="Hoshino Y."/>
        </authorList>
    </citation>
    <scope>NUCLEOTIDE SEQUENCE [LARGE SCALE GENOMIC DNA]</scope>
    <source>
        <strain evidence="17">ATCC 33728</strain>
    </source>
</reference>
<evidence type="ECO:0000256" key="1">
    <source>
        <dbReference type="ARBA" id="ARBA00004651"/>
    </source>
</evidence>
<keyword evidence="7" id="KW-0808">Transferase</keyword>
<feature type="transmembrane region" description="Helical" evidence="13">
    <location>
        <begin position="313"/>
        <end position="334"/>
    </location>
</feature>
<feature type="transmembrane region" description="Helical" evidence="13">
    <location>
        <begin position="77"/>
        <end position="97"/>
    </location>
</feature>
<accession>A0A1B4Y9R5</accession>
<evidence type="ECO:0000256" key="4">
    <source>
        <dbReference type="ARBA" id="ARBA00012037"/>
    </source>
</evidence>
<feature type="transmembrane region" description="Helical" evidence="13">
    <location>
        <begin position="364"/>
        <end position="382"/>
    </location>
</feature>
<dbReference type="InterPro" id="IPR020963">
    <property type="entry name" value="ArabinofuranosylTrfase_AftA_N"/>
</dbReference>
<evidence type="ECO:0000313" key="17">
    <source>
        <dbReference type="Proteomes" id="UP000218067"/>
    </source>
</evidence>
<dbReference type="Pfam" id="PF12249">
    <property type="entry name" value="AftA_C"/>
    <property type="match status" value="1"/>
</dbReference>
<name>A0A1B4Y9R5_MYCUL</name>
<feature type="transmembrane region" description="Helical" evidence="13">
    <location>
        <begin position="43"/>
        <end position="65"/>
    </location>
</feature>
<keyword evidence="10 13" id="KW-0472">Membrane</keyword>
<evidence type="ECO:0000256" key="9">
    <source>
        <dbReference type="ARBA" id="ARBA00022989"/>
    </source>
</evidence>
<dbReference type="InterPro" id="IPR020959">
    <property type="entry name" value="ArabinofuranosylTrfase_AftA_C"/>
</dbReference>
<feature type="domain" description="Arabinofuranosyltransferase AftA C-terminal" evidence="14">
    <location>
        <begin position="472"/>
        <end position="648"/>
    </location>
</feature>
<feature type="domain" description="Arabinofuranosyltransferase AftA N-terminal" evidence="15">
    <location>
        <begin position="10"/>
        <end position="449"/>
    </location>
</feature>
<evidence type="ECO:0000259" key="15">
    <source>
        <dbReference type="Pfam" id="PF12250"/>
    </source>
</evidence>
<dbReference type="GO" id="GO:0016757">
    <property type="term" value="F:glycosyltransferase activity"/>
    <property type="evidence" value="ECO:0007669"/>
    <property type="project" value="InterPro"/>
</dbReference>
<evidence type="ECO:0000256" key="12">
    <source>
        <dbReference type="ARBA" id="ARBA00034030"/>
    </source>
</evidence>
<comment type="pathway">
    <text evidence="2">Cell wall biogenesis; cell wall polysaccharide biosynthesis.</text>
</comment>
<keyword evidence="6" id="KW-1003">Cell membrane</keyword>
<evidence type="ECO:0000256" key="13">
    <source>
        <dbReference type="SAM" id="Phobius"/>
    </source>
</evidence>
<keyword evidence="8 13" id="KW-0812">Transmembrane</keyword>
<feature type="transmembrane region" description="Helical" evidence="13">
    <location>
        <begin position="260"/>
        <end position="278"/>
    </location>
</feature>
<dbReference type="RefSeq" id="WP_096372175.1">
    <property type="nucleotide sequence ID" value="NZ_AP017624.1"/>
</dbReference>
<comment type="catalytic activity">
    <reaction evidence="12">
        <text>Adds an alpha-D-arabinofuranosyl group from trans,octacis-decaprenylphospho-beta-D-arabinofuranose at the 5-O-position of the eighth, tenth and twelfth galactofuranose unit of the galactofuranan chain of [beta-D-galactofuranosyl-(1-&gt;5)-beta-D-galactofuranosyl-(1-&gt;6)]14-beta-D-galactofuranosyl-(1-&gt;5)-beta-D-galactofuranosyl-(1-&gt;4)-alpha-L-rhamnopyranosyl-(1-&gt;3)-N-acetyl-alpha-D-glucosaminyl-diphospho-trans,octacis-decaprenol.</text>
        <dbReference type="EC" id="2.4.2.46"/>
    </reaction>
</comment>
<feature type="transmembrane region" description="Helical" evidence="13">
    <location>
        <begin position="284"/>
        <end position="301"/>
    </location>
</feature>
<comment type="subcellular location">
    <subcellularLocation>
        <location evidence="1">Cell membrane</location>
        <topology evidence="1">Multi-pass membrane protein</topology>
    </subcellularLocation>
</comment>
<evidence type="ECO:0000256" key="3">
    <source>
        <dbReference type="ARBA" id="ARBA00009655"/>
    </source>
</evidence>
<dbReference type="Pfam" id="PF12250">
    <property type="entry name" value="AftA_N"/>
    <property type="match status" value="1"/>
</dbReference>
<evidence type="ECO:0000256" key="2">
    <source>
        <dbReference type="ARBA" id="ARBA00004776"/>
    </source>
</evidence>
<dbReference type="UniPathway" id="UPA00963"/>
<dbReference type="Proteomes" id="UP000218067">
    <property type="component" value="Chromosome"/>
</dbReference>
<comment type="similarity">
    <text evidence="3">Belongs to the glycosyltransferase 85 family.</text>
</comment>
<gene>
    <name evidence="16" type="ORF">SHTP_4958</name>
</gene>
<feature type="transmembrane region" description="Helical" evidence="13">
    <location>
        <begin position="163"/>
        <end position="180"/>
    </location>
</feature>
<dbReference type="GeneID" id="93439506"/>
<dbReference type="AlphaFoldDB" id="A0A1B4Y9R5"/>
<feature type="transmembrane region" description="Helical" evidence="13">
    <location>
        <begin position="187"/>
        <end position="202"/>
    </location>
</feature>
<evidence type="ECO:0000256" key="5">
    <source>
        <dbReference type="ARBA" id="ARBA00020482"/>
    </source>
</evidence>
<evidence type="ECO:0000256" key="11">
    <source>
        <dbReference type="ARBA" id="ARBA00033184"/>
    </source>
</evidence>
<feature type="transmembrane region" description="Helical" evidence="13">
    <location>
        <begin position="452"/>
        <end position="469"/>
    </location>
</feature>
<organism evidence="16 17">
    <name type="scientific">Mycobacterium ulcerans subsp. shinshuense</name>
    <dbReference type="NCBI Taxonomy" id="1124626"/>
    <lineage>
        <taxon>Bacteria</taxon>
        <taxon>Bacillati</taxon>
        <taxon>Actinomycetota</taxon>
        <taxon>Actinomycetes</taxon>
        <taxon>Mycobacteriales</taxon>
        <taxon>Mycobacteriaceae</taxon>
        <taxon>Mycobacterium</taxon>
        <taxon>Mycobacterium ulcerans group</taxon>
    </lineage>
</organism>
<sequence length="654" mass="70330">MRNALATLGQMAAAVLVAVTVAVVALSAISQVQWPAFPSSNQLHALTTVGQVGCLAGLLGAGWAWRRGGRLRRPAQLGGLVFVSAFTVVTLGMPLGATRLYLFGISVDQQFRTEYLTRLTDSPALHDMTYIGLPPFYPPGWFWIGGRAAALTGSPAWEMFKPWAITSIAVAVAVALVLWWRMIRFEYALLVTIATTAVTLAYSSPEPYAAMITVLLPPVLVLTWSGLRAGAPPAPERHASVAPDAESHADVTRGAEAARGWAAVVGAGIFLGFAATWYTLLVAYSAFTVTLMAALLVVSRWRRGGLRAAVDPLRRLAVIAVIAATIASTTWLPYLLRAARAPVSDTGSAQHYLPADGAELTFPMLQFSLLGALCMLGTLWLVVRARSSTRAGALAIGVLAVYLWSLLSMLTTLARTTLLSFRLQPTLTVLLATAGVFGFLEGTRALTVRSRAALPVAAAIGLAGAIAFSQDIPDVLRPDLTIAYTDTDGYGERGDQRPPGSEKYYSTIDTTIRKVTGKPRDQVVVMTADYSFLSYYPYWGFQGLTSHYANPLAQFDKRAAQIESWGKIKTSDEFVQALDKLPWPAPTVFLMRRGAGPGSGASYTLRLAEDVYPNQPNVRRYTVDLKAALFADPRFTVETIGPFVLAIRKPAASA</sequence>
<dbReference type="EMBL" id="AP017624">
    <property type="protein sequence ID" value="BAV43794.1"/>
    <property type="molecule type" value="Genomic_DNA"/>
</dbReference>